<dbReference type="GO" id="GO:0031419">
    <property type="term" value="F:cobalamin binding"/>
    <property type="evidence" value="ECO:0007669"/>
    <property type="project" value="InterPro"/>
</dbReference>
<dbReference type="InterPro" id="IPR036594">
    <property type="entry name" value="Meth_synthase_dom"/>
</dbReference>
<dbReference type="PANTHER" id="PTHR45833">
    <property type="entry name" value="METHIONINE SYNTHASE"/>
    <property type="match status" value="1"/>
</dbReference>
<sequence>MNWEVFEKALINYDKLEVNKILQHFLAKKNGIDFIDEYIVKSLNSIGDKWEKGEVALSQVYMSSRLCEEIAITILAEKNFPIKNAKPIAIVTLEDYHTLGKKIVCAVVRSSGFDLIDYGTISEPEEILKKVTEDKIKILMISVLMYNSALKIKKISQMLHEKDPSVRILVGGAPFLMDNALWKEVGADEMGKSAADNIAILDRWIKEDS</sequence>
<dbReference type="PANTHER" id="PTHR45833:SF1">
    <property type="entry name" value="METHIONINE SYNTHASE"/>
    <property type="match status" value="1"/>
</dbReference>
<dbReference type="PATRIC" id="fig|931276.5.peg.4968"/>
<dbReference type="eggNOG" id="COG5012">
    <property type="taxonomic scope" value="Bacteria"/>
</dbReference>
<evidence type="ECO:0000259" key="3">
    <source>
        <dbReference type="PROSITE" id="PS51332"/>
    </source>
</evidence>
<organism evidence="4 5">
    <name type="scientific">Clostridium saccharoperbutylacetonicum N1-4(HMT)</name>
    <dbReference type="NCBI Taxonomy" id="931276"/>
    <lineage>
        <taxon>Bacteria</taxon>
        <taxon>Bacillati</taxon>
        <taxon>Bacillota</taxon>
        <taxon>Clostridia</taxon>
        <taxon>Eubacteriales</taxon>
        <taxon>Clostridiaceae</taxon>
        <taxon>Clostridium</taxon>
    </lineage>
</organism>
<evidence type="ECO:0000256" key="2">
    <source>
        <dbReference type="ARBA" id="ARBA00023285"/>
    </source>
</evidence>
<reference evidence="4 5" key="1">
    <citation type="submission" date="2013-02" db="EMBL/GenBank/DDBJ databases">
        <title>Genome sequence of Clostridium saccharoperbutylacetonicum N1-4(HMT).</title>
        <authorList>
            <person name="Poehlein A."/>
            <person name="Daniel R."/>
        </authorList>
    </citation>
    <scope>NUCLEOTIDE SEQUENCE [LARGE SCALE GENOMIC DNA]</scope>
    <source>
        <strain evidence="5">N1-4(HMT)</strain>
    </source>
</reference>
<dbReference type="SMART" id="SM01018">
    <property type="entry name" value="B12-binding_2"/>
    <property type="match status" value="1"/>
</dbReference>
<dbReference type="KEGG" id="csr:Cspa_c49260"/>
<dbReference type="Proteomes" id="UP000011728">
    <property type="component" value="Chromosome"/>
</dbReference>
<evidence type="ECO:0000313" key="5">
    <source>
        <dbReference type="Proteomes" id="UP000011728"/>
    </source>
</evidence>
<accession>M1ML89</accession>
<dbReference type="STRING" id="36745.CLSAP_46960"/>
<dbReference type="Pfam" id="PF02310">
    <property type="entry name" value="B12-binding"/>
    <property type="match status" value="1"/>
</dbReference>
<dbReference type="HOGENOM" id="CLU_082102_2_0_9"/>
<dbReference type="InterPro" id="IPR036724">
    <property type="entry name" value="Cobalamin-bd_sf"/>
</dbReference>
<dbReference type="Pfam" id="PF02607">
    <property type="entry name" value="B12-binding_2"/>
    <property type="match status" value="1"/>
</dbReference>
<gene>
    <name evidence="4" type="ORF">Cspa_c49260</name>
</gene>
<dbReference type="RefSeq" id="WP_015394987.1">
    <property type="nucleotide sequence ID" value="NC_020291.1"/>
</dbReference>
<keyword evidence="1" id="KW-0479">Metal-binding</keyword>
<dbReference type="InterPro" id="IPR006158">
    <property type="entry name" value="Cobalamin-bd"/>
</dbReference>
<dbReference type="GO" id="GO:0008705">
    <property type="term" value="F:methionine synthase activity"/>
    <property type="evidence" value="ECO:0007669"/>
    <property type="project" value="TreeGrafter"/>
</dbReference>
<dbReference type="SUPFAM" id="SSF47644">
    <property type="entry name" value="Methionine synthase domain"/>
    <property type="match status" value="1"/>
</dbReference>
<dbReference type="EMBL" id="CP004121">
    <property type="protein sequence ID" value="AGF58679.1"/>
    <property type="molecule type" value="Genomic_DNA"/>
</dbReference>
<dbReference type="GO" id="GO:0005829">
    <property type="term" value="C:cytosol"/>
    <property type="evidence" value="ECO:0007669"/>
    <property type="project" value="TreeGrafter"/>
</dbReference>
<name>M1ML89_9CLOT</name>
<evidence type="ECO:0000256" key="1">
    <source>
        <dbReference type="ARBA" id="ARBA00022723"/>
    </source>
</evidence>
<dbReference type="SUPFAM" id="SSF52242">
    <property type="entry name" value="Cobalamin (vitamin B12)-binding domain"/>
    <property type="match status" value="1"/>
</dbReference>
<dbReference type="GO" id="GO:0050667">
    <property type="term" value="P:homocysteine metabolic process"/>
    <property type="evidence" value="ECO:0007669"/>
    <property type="project" value="TreeGrafter"/>
</dbReference>
<dbReference type="PROSITE" id="PS51332">
    <property type="entry name" value="B12_BINDING"/>
    <property type="match status" value="1"/>
</dbReference>
<keyword evidence="2" id="KW-0170">Cobalt</keyword>
<evidence type="ECO:0000313" key="4">
    <source>
        <dbReference type="EMBL" id="AGF58679.1"/>
    </source>
</evidence>
<dbReference type="GO" id="GO:0046653">
    <property type="term" value="P:tetrahydrofolate metabolic process"/>
    <property type="evidence" value="ECO:0007669"/>
    <property type="project" value="TreeGrafter"/>
</dbReference>
<dbReference type="GO" id="GO:0046872">
    <property type="term" value="F:metal ion binding"/>
    <property type="evidence" value="ECO:0007669"/>
    <property type="project" value="UniProtKB-KW"/>
</dbReference>
<protein>
    <submittedName>
        <fullName evidence="4">Cobalamin B12-binding domain protein</fullName>
    </submittedName>
</protein>
<feature type="domain" description="B12-binding" evidence="3">
    <location>
        <begin position="84"/>
        <end position="208"/>
    </location>
</feature>
<keyword evidence="5" id="KW-1185">Reference proteome</keyword>
<proteinExistence type="predicted"/>
<dbReference type="InterPro" id="IPR003759">
    <property type="entry name" value="Cbl-bd_cap"/>
</dbReference>
<dbReference type="OrthoDB" id="1892080at2"/>
<dbReference type="AlphaFoldDB" id="M1ML89"/>
<dbReference type="Gene3D" id="3.40.50.280">
    <property type="entry name" value="Cobalamin-binding domain"/>
    <property type="match status" value="1"/>
</dbReference>
<dbReference type="InterPro" id="IPR050554">
    <property type="entry name" value="Met_Synthase/Corrinoid"/>
</dbReference>
<dbReference type="Gene3D" id="1.10.1240.10">
    <property type="entry name" value="Methionine synthase domain"/>
    <property type="match status" value="1"/>
</dbReference>